<dbReference type="Proteomes" id="UP000528734">
    <property type="component" value="Unassembled WGS sequence"/>
</dbReference>
<proteinExistence type="predicted"/>
<comment type="caution">
    <text evidence="2">The sequence shown here is derived from an EMBL/GenBank/DDBJ whole genome shotgun (WGS) entry which is preliminary data.</text>
</comment>
<evidence type="ECO:0000256" key="1">
    <source>
        <dbReference type="SAM" id="SignalP"/>
    </source>
</evidence>
<sequence length="222" mass="23901">MRSLFFPVVVSLLTFSNVQHASASCLAEAADFAQRICGEVKTRGSSSLVSANGELTAEAKGLIKQFLGSAGGTLQGQTEITAYENVLREQLAGELVNVRQCGIQMAKAAMDQVCIKAPTYKTCQNPAFGIKGWANQMTVQGTSGWRGGGYNQGAFCSEFTNGVIASRGLGNQPHLVDDVRSREESRRTGFMNSVAEYNYHCSITLHWSPVYNDKADPVCGSE</sequence>
<organism evidence="2 3">
    <name type="scientific">Bradyrhizobium archetypum</name>
    <dbReference type="NCBI Taxonomy" id="2721160"/>
    <lineage>
        <taxon>Bacteria</taxon>
        <taxon>Pseudomonadati</taxon>
        <taxon>Pseudomonadota</taxon>
        <taxon>Alphaproteobacteria</taxon>
        <taxon>Hyphomicrobiales</taxon>
        <taxon>Nitrobacteraceae</taxon>
        <taxon>Bradyrhizobium</taxon>
    </lineage>
</organism>
<feature type="signal peptide" evidence="1">
    <location>
        <begin position="1"/>
        <end position="21"/>
    </location>
</feature>
<dbReference type="RefSeq" id="WP_171708947.1">
    <property type="nucleotide sequence ID" value="NZ_JAAVLW010000002.1"/>
</dbReference>
<reference evidence="2 3" key="1">
    <citation type="submission" date="2020-03" db="EMBL/GenBank/DDBJ databases">
        <title>Bradyrhizobium diversity isolated from nodules of Muelleranthus trifoliolatus.</title>
        <authorList>
            <person name="Klepa M."/>
            <person name="Helene L."/>
            <person name="Hungria M."/>
        </authorList>
    </citation>
    <scope>NUCLEOTIDE SEQUENCE [LARGE SCALE GENOMIC DNA]</scope>
    <source>
        <strain evidence="2 3">WSM 1744</strain>
    </source>
</reference>
<evidence type="ECO:0000313" key="2">
    <source>
        <dbReference type="EMBL" id="NOJ46074.1"/>
    </source>
</evidence>
<accession>A0A7Y4H1T0</accession>
<dbReference type="AlphaFoldDB" id="A0A7Y4H1T0"/>
<dbReference type="EMBL" id="JAAVLW010000002">
    <property type="protein sequence ID" value="NOJ46074.1"/>
    <property type="molecule type" value="Genomic_DNA"/>
</dbReference>
<feature type="chain" id="PRO_5031281527" evidence="1">
    <location>
        <begin position="22"/>
        <end position="222"/>
    </location>
</feature>
<evidence type="ECO:0000313" key="3">
    <source>
        <dbReference type="Proteomes" id="UP000528734"/>
    </source>
</evidence>
<name>A0A7Y4H1T0_9BRAD</name>
<gene>
    <name evidence="2" type="ORF">HCN50_07420</name>
</gene>
<keyword evidence="1" id="KW-0732">Signal</keyword>
<keyword evidence="3" id="KW-1185">Reference proteome</keyword>
<dbReference type="PROSITE" id="PS51257">
    <property type="entry name" value="PROKAR_LIPOPROTEIN"/>
    <property type="match status" value="1"/>
</dbReference>
<protein>
    <submittedName>
        <fullName evidence="2">Uncharacterized protein</fullName>
    </submittedName>
</protein>